<proteinExistence type="predicted"/>
<evidence type="ECO:0000313" key="3">
    <source>
        <dbReference type="Proteomes" id="UP000307562"/>
    </source>
</evidence>
<sequence length="108" mass="11874">MFEPFSLFTSALYVVQGLLGLADQRVLTDEQRSRARPAASVHLGSSVVFLVAGIASASWVQLNGLPTVWYPTMLSLGFLVSILVQGWLYRSIGVSQSPLIERARTRLH</sequence>
<feature type="transmembrane region" description="Helical" evidence="1">
    <location>
        <begin position="6"/>
        <end position="22"/>
    </location>
</feature>
<reference evidence="3" key="1">
    <citation type="submission" date="2019-05" db="EMBL/GenBank/DDBJ databases">
        <title>Complete Genome Sequence and Methylation Pattern of the Halophilic Archaeon Natrinema pallidum BOL6-1.</title>
        <authorList>
            <person name="DasSarma P."/>
            <person name="DasSarma B.P."/>
            <person name="DasSarma S.L."/>
            <person name="Martinez F.L."/>
            <person name="Guzman D."/>
            <person name="Roberts R.J."/>
            <person name="DasSarma S."/>
        </authorList>
    </citation>
    <scope>NUCLEOTIDE SEQUENCE [LARGE SCALE GENOMIC DNA]</scope>
    <source>
        <strain evidence="3">BOL6-1</strain>
    </source>
</reference>
<dbReference type="KEGG" id="npl:FGF80_12685"/>
<dbReference type="GeneID" id="96156867"/>
<dbReference type="AlphaFoldDB" id="A0A4P9TJ64"/>
<keyword evidence="1" id="KW-0472">Membrane</keyword>
<evidence type="ECO:0008006" key="4">
    <source>
        <dbReference type="Google" id="ProtNLM"/>
    </source>
</evidence>
<accession>A0A4P9TJ64</accession>
<name>A0A4P9TJ64_9EURY</name>
<organism evidence="2 3">
    <name type="scientific">Natrinema pallidum</name>
    <dbReference type="NCBI Taxonomy" id="69527"/>
    <lineage>
        <taxon>Archaea</taxon>
        <taxon>Methanobacteriati</taxon>
        <taxon>Methanobacteriota</taxon>
        <taxon>Stenosarchaea group</taxon>
        <taxon>Halobacteria</taxon>
        <taxon>Halobacteriales</taxon>
        <taxon>Natrialbaceae</taxon>
        <taxon>Natrinema</taxon>
    </lineage>
</organism>
<protein>
    <recommendedName>
        <fullName evidence="4">DUF2306 domain-containing protein</fullName>
    </recommendedName>
</protein>
<gene>
    <name evidence="2" type="ORF">FGF80_12685</name>
</gene>
<evidence type="ECO:0000256" key="1">
    <source>
        <dbReference type="SAM" id="Phobius"/>
    </source>
</evidence>
<feature type="transmembrane region" description="Helical" evidence="1">
    <location>
        <begin position="43"/>
        <end position="62"/>
    </location>
</feature>
<dbReference type="RefSeq" id="WP_138654398.1">
    <property type="nucleotide sequence ID" value="NZ_CP040637.1"/>
</dbReference>
<keyword evidence="1" id="KW-0812">Transmembrane</keyword>
<dbReference type="Proteomes" id="UP000307562">
    <property type="component" value="Chromosome"/>
</dbReference>
<feature type="transmembrane region" description="Helical" evidence="1">
    <location>
        <begin position="68"/>
        <end position="89"/>
    </location>
</feature>
<evidence type="ECO:0000313" key="2">
    <source>
        <dbReference type="EMBL" id="QCW04042.1"/>
    </source>
</evidence>
<keyword evidence="3" id="KW-1185">Reference proteome</keyword>
<keyword evidence="1" id="KW-1133">Transmembrane helix</keyword>
<dbReference type="EMBL" id="CP040637">
    <property type="protein sequence ID" value="QCW04042.1"/>
    <property type="molecule type" value="Genomic_DNA"/>
</dbReference>